<dbReference type="PANTHER" id="PTHR13734:SF5">
    <property type="entry name" value="CCA TRNA NUCLEOTIDYLTRANSFERASE, MITOCHONDRIAL"/>
    <property type="match status" value="1"/>
</dbReference>
<dbReference type="OrthoDB" id="445712at2759"/>
<dbReference type="CDD" id="cd05398">
    <property type="entry name" value="NT_ClassII-CCAase"/>
    <property type="match status" value="1"/>
</dbReference>
<dbReference type="SUPFAM" id="SSF81891">
    <property type="entry name" value="Poly A polymerase C-terminal region-like"/>
    <property type="match status" value="1"/>
</dbReference>
<keyword evidence="8" id="KW-1185">Reference proteome</keyword>
<feature type="coiled-coil region" evidence="5">
    <location>
        <begin position="585"/>
        <end position="612"/>
    </location>
</feature>
<dbReference type="PANTHER" id="PTHR13734">
    <property type="entry name" value="TRNA-NUCLEOTIDYLTRANSFERASE"/>
    <property type="match status" value="1"/>
</dbReference>
<evidence type="ECO:0000313" key="7">
    <source>
        <dbReference type="EMBL" id="GFE55904.1"/>
    </source>
</evidence>
<keyword evidence="5" id="KW-0175">Coiled coil</keyword>
<dbReference type="SUPFAM" id="SSF81301">
    <property type="entry name" value="Nucleotidyltransferase"/>
    <property type="match status" value="1"/>
</dbReference>
<feature type="domain" description="Poly A polymerase head" evidence="6">
    <location>
        <begin position="64"/>
        <end position="202"/>
    </location>
</feature>
<dbReference type="Gene3D" id="3.30.460.10">
    <property type="entry name" value="Beta Polymerase, domain 2"/>
    <property type="match status" value="1"/>
</dbReference>
<evidence type="ECO:0000256" key="1">
    <source>
        <dbReference type="ARBA" id="ARBA00007265"/>
    </source>
</evidence>
<dbReference type="AlphaFoldDB" id="A0A9W5WWG4"/>
<gene>
    <name evidence="7" type="ORF">BaOVIS_033080</name>
</gene>
<dbReference type="FunFam" id="3.30.460.10:FF:000019">
    <property type="entry name" value="tRNA nucleotidyltransferase cca2"/>
    <property type="match status" value="1"/>
</dbReference>
<evidence type="ECO:0000256" key="3">
    <source>
        <dbReference type="ARBA" id="ARBA00022884"/>
    </source>
</evidence>
<keyword evidence="3 4" id="KW-0694">RNA-binding</keyword>
<dbReference type="GO" id="GO:0071985">
    <property type="term" value="P:multivesicular body sorting pathway"/>
    <property type="evidence" value="ECO:0007669"/>
    <property type="project" value="InterPro"/>
</dbReference>
<evidence type="ECO:0000256" key="5">
    <source>
        <dbReference type="SAM" id="Coils"/>
    </source>
</evidence>
<evidence type="ECO:0000313" key="8">
    <source>
        <dbReference type="Proteomes" id="UP001057455"/>
    </source>
</evidence>
<keyword evidence="2 4" id="KW-0808">Transferase</keyword>
<reference evidence="7" key="1">
    <citation type="submission" date="2019-12" db="EMBL/GenBank/DDBJ databases">
        <title>Genome sequence of Babesia ovis.</title>
        <authorList>
            <person name="Yamagishi J."/>
            <person name="Sevinc F."/>
            <person name="Xuan X."/>
        </authorList>
    </citation>
    <scope>NUCLEOTIDE SEQUENCE</scope>
    <source>
        <strain evidence="7">Selcuk</strain>
    </source>
</reference>
<protein>
    <submittedName>
        <fullName evidence="7">tRNA nucleotidyltransferase</fullName>
    </submittedName>
</protein>
<dbReference type="InterPro" id="IPR036390">
    <property type="entry name" value="WH_DNA-bd_sf"/>
</dbReference>
<dbReference type="InterPro" id="IPR043519">
    <property type="entry name" value="NT_sf"/>
</dbReference>
<dbReference type="Proteomes" id="UP001057455">
    <property type="component" value="Unassembled WGS sequence"/>
</dbReference>
<dbReference type="Gene3D" id="1.10.10.570">
    <property type="entry name" value="Winged helix' DNA-binding domain. Chain C. Domain 1"/>
    <property type="match status" value="1"/>
</dbReference>
<dbReference type="GO" id="GO:0000814">
    <property type="term" value="C:ESCRT II complex"/>
    <property type="evidence" value="ECO:0007669"/>
    <property type="project" value="InterPro"/>
</dbReference>
<dbReference type="GO" id="GO:0052927">
    <property type="term" value="F:CC tRNA cytidylyltransferase activity"/>
    <property type="evidence" value="ECO:0007669"/>
    <property type="project" value="TreeGrafter"/>
</dbReference>
<comment type="similarity">
    <text evidence="1 4">Belongs to the tRNA nucleotidyltransferase/poly(A) polymerase family.</text>
</comment>
<dbReference type="GO" id="GO:0003723">
    <property type="term" value="F:RNA binding"/>
    <property type="evidence" value="ECO:0007669"/>
    <property type="project" value="UniProtKB-KW"/>
</dbReference>
<dbReference type="Pfam" id="PF01743">
    <property type="entry name" value="PolyA_pol"/>
    <property type="match status" value="1"/>
</dbReference>
<dbReference type="GO" id="GO:0001680">
    <property type="term" value="P:tRNA 3'-terminal CCA addition"/>
    <property type="evidence" value="ECO:0007669"/>
    <property type="project" value="UniProtKB-ARBA"/>
</dbReference>
<dbReference type="Pfam" id="PF05871">
    <property type="entry name" value="ESCRT-II"/>
    <property type="match status" value="1"/>
</dbReference>
<comment type="caution">
    <text evidence="7">The sequence shown here is derived from an EMBL/GenBank/DDBJ whole genome shotgun (WGS) entry which is preliminary data.</text>
</comment>
<evidence type="ECO:0000256" key="2">
    <source>
        <dbReference type="ARBA" id="ARBA00022679"/>
    </source>
</evidence>
<evidence type="ECO:0000256" key="4">
    <source>
        <dbReference type="RuleBase" id="RU003953"/>
    </source>
</evidence>
<accession>A0A9W5WWG4</accession>
<dbReference type="InterPro" id="IPR002646">
    <property type="entry name" value="PolA_pol_head_dom"/>
</dbReference>
<evidence type="ECO:0000259" key="6">
    <source>
        <dbReference type="Pfam" id="PF01743"/>
    </source>
</evidence>
<organism evidence="7 8">
    <name type="scientific">Babesia ovis</name>
    <dbReference type="NCBI Taxonomy" id="5869"/>
    <lineage>
        <taxon>Eukaryota</taxon>
        <taxon>Sar</taxon>
        <taxon>Alveolata</taxon>
        <taxon>Apicomplexa</taxon>
        <taxon>Aconoidasida</taxon>
        <taxon>Piroplasmida</taxon>
        <taxon>Babesiidae</taxon>
        <taxon>Babesia</taxon>
    </lineage>
</organism>
<dbReference type="GO" id="GO:0005739">
    <property type="term" value="C:mitochondrion"/>
    <property type="evidence" value="ECO:0007669"/>
    <property type="project" value="UniProtKB-ARBA"/>
</dbReference>
<dbReference type="Gene3D" id="1.10.3090.10">
    <property type="entry name" value="cca-adding enzyme, domain 2"/>
    <property type="match status" value="1"/>
</dbReference>
<proteinExistence type="inferred from homology"/>
<dbReference type="EMBL" id="BLIY01000025">
    <property type="protein sequence ID" value="GFE55904.1"/>
    <property type="molecule type" value="Genomic_DNA"/>
</dbReference>
<dbReference type="GO" id="GO:0052929">
    <property type="term" value="F:ATP:3'-cytidine-cytidine-tRNA adenylyltransferase activity"/>
    <property type="evidence" value="ECO:0007669"/>
    <property type="project" value="TreeGrafter"/>
</dbReference>
<dbReference type="InterPro" id="IPR008570">
    <property type="entry name" value="ESCRT-II_cplx_Vps25-sub"/>
</dbReference>
<name>A0A9W5WWG4_BABOV</name>
<dbReference type="InterPro" id="IPR014041">
    <property type="entry name" value="ESCRT-II_cplx_Vps25-sub_N"/>
</dbReference>
<sequence length="705" mass="79772">MSGTQNTAAQVEEDLGCIITADLYRNGTDRQGHSSVTIRVTEQEKNLFDLLKECVVFSGLNIDLRVAGGWVRDKLLNLSSKDIDIALEGITGVEFCDYLNAFTEKNFGFHKTVGVVKRRPEQSKHLETATISIMGLNIDFVNLRSEDYASDSRIPVMKIGTPLEDAMRRDFTINSLFYNISKNRIEDYTGKGIEDLKARVIRTCSPAFGTFMDDPLRVVRAARFSARLGYKLDDEIINSGSHPDVLQQFAHKVAKGRIAQEIDDMLAKGDPTNAFEHMKAFKIIPILVREQPGDAPSDDQIESGCQTMAAVRECLDCLEWGNVDKKVLYMAAFFSSLLGEPKVDKCTYIEHIIKHRLKLPNKLASGANVVAEGSLEFIRMNDLPDDEADLRELLGTTIRQIGPLWKEALVLSMAMERFDIEPDKLTQKYKHILSLIYELSMEDSYTIKAPITGKELMELVPGLSPGPMFKEALDFQVKQINDVALSKQLEIWETLIRKETNEHGLHVINVDNANVHPFHNEKINRKLKRCFMTLIAQHMVEKGCGFYLHTIKSFCKENQCSVWYALCIGKNAKSNKLMAIHDQQYQAVSAKIKEHKTNIKELKNKRDSLVIENVEVGVFSKTLEETAEDVLQHLKLHLSPNQVETVYFLFLGEKESTKQFSAWSEEHIAIVLSSLVIQKRIDLVLSETVPKRNISSKQIGIKLVY</sequence>
<dbReference type="SUPFAM" id="SSF46785">
    <property type="entry name" value="Winged helix' DNA-binding domain"/>
    <property type="match status" value="1"/>
</dbReference>